<protein>
    <submittedName>
        <fullName evidence="2">Uncharacterized protein</fullName>
    </submittedName>
</protein>
<dbReference type="STRING" id="1209926.A0A1G4BSZ5"/>
<dbReference type="GeneID" id="34553169"/>
<dbReference type="AlphaFoldDB" id="A0A1G4BSZ5"/>
<dbReference type="Proteomes" id="UP000176998">
    <property type="component" value="Unassembled WGS sequence"/>
</dbReference>
<organism evidence="2 3">
    <name type="scientific">Colletotrichum orchidophilum</name>
    <dbReference type="NCBI Taxonomy" id="1209926"/>
    <lineage>
        <taxon>Eukaryota</taxon>
        <taxon>Fungi</taxon>
        <taxon>Dikarya</taxon>
        <taxon>Ascomycota</taxon>
        <taxon>Pezizomycotina</taxon>
        <taxon>Sordariomycetes</taxon>
        <taxon>Hypocreomycetidae</taxon>
        <taxon>Glomerellales</taxon>
        <taxon>Glomerellaceae</taxon>
        <taxon>Colletotrichum</taxon>
    </lineage>
</organism>
<sequence length="173" mass="19302">MTQNFYFDTVTTPNIFHRERQRKENWLESLNEGSASNWGRDQLSALRVLAVNNRNHLPSNSAFWKDHDDARTALESLIQGPELSDRVKDVPCSEYALQETYGKSLGPIWAAMNRLCRTGDAQPKDQHVNSYDAGDKLAGDGSSMPSSPPPQLTPDPEKKQGTPLYSSPESLPT</sequence>
<dbReference type="RefSeq" id="XP_022481664.1">
    <property type="nucleotide sequence ID" value="XM_022611659.1"/>
</dbReference>
<evidence type="ECO:0000313" key="3">
    <source>
        <dbReference type="Proteomes" id="UP000176998"/>
    </source>
</evidence>
<evidence type="ECO:0000313" key="2">
    <source>
        <dbReference type="EMBL" id="OHF04530.1"/>
    </source>
</evidence>
<feature type="compositionally biased region" description="Polar residues" evidence="1">
    <location>
        <begin position="163"/>
        <end position="173"/>
    </location>
</feature>
<keyword evidence="3" id="KW-1185">Reference proteome</keyword>
<feature type="region of interest" description="Disordered" evidence="1">
    <location>
        <begin position="121"/>
        <end position="173"/>
    </location>
</feature>
<comment type="caution">
    <text evidence="2">The sequence shown here is derived from an EMBL/GenBank/DDBJ whole genome shotgun (WGS) entry which is preliminary data.</text>
</comment>
<proteinExistence type="predicted"/>
<dbReference type="EMBL" id="MJBS01000001">
    <property type="protein sequence ID" value="OHF04530.1"/>
    <property type="molecule type" value="Genomic_DNA"/>
</dbReference>
<reference evidence="2 3" key="1">
    <citation type="submission" date="2016-09" db="EMBL/GenBank/DDBJ databases">
        <authorList>
            <person name="Capua I."/>
            <person name="De Benedictis P."/>
            <person name="Joannis T."/>
            <person name="Lombin L.H."/>
            <person name="Cattoli G."/>
        </authorList>
    </citation>
    <scope>NUCLEOTIDE SEQUENCE [LARGE SCALE GENOMIC DNA]</scope>
    <source>
        <strain evidence="2 3">IMI 309357</strain>
    </source>
</reference>
<feature type="compositionally biased region" description="Basic and acidic residues" evidence="1">
    <location>
        <begin position="122"/>
        <end position="138"/>
    </location>
</feature>
<accession>A0A1G4BSZ5</accession>
<evidence type="ECO:0000256" key="1">
    <source>
        <dbReference type="SAM" id="MobiDB-lite"/>
    </source>
</evidence>
<name>A0A1G4BSZ5_9PEZI</name>
<dbReference type="OrthoDB" id="4851818at2759"/>
<gene>
    <name evidence="2" type="ORF">CORC01_00001</name>
</gene>